<evidence type="ECO:0000256" key="1">
    <source>
        <dbReference type="ARBA" id="ARBA00039658"/>
    </source>
</evidence>
<dbReference type="InParanoid" id="A0A3B5Q9H2"/>
<dbReference type="InterPro" id="IPR012337">
    <property type="entry name" value="RNaseH-like_sf"/>
</dbReference>
<protein>
    <recommendedName>
        <fullName evidence="1">Gypsy retrotransposon integrase-like protein 1</fullName>
    </recommendedName>
</protein>
<dbReference type="Proteomes" id="UP000002852">
    <property type="component" value="Unassembled WGS sequence"/>
</dbReference>
<name>A0A3B5Q9H2_XIPMA</name>
<dbReference type="STRING" id="8083.ENSXMAP00000027547"/>
<dbReference type="InterPro" id="IPR050951">
    <property type="entry name" value="Retrovirus_Pol_polyprotein"/>
</dbReference>
<sequence length="383" mass="44467">MAALHLHSGDEDDSSVTVPIITPEDIRVAQMEDEAINEVMTLKRSGWNPNGKDKRRMGQETRRLVHEWTKLKLDKGILYRHTGKWKQLFLPSKLKATVLKHLHDDMGHVGADKVIHLARQRFYWPFMQREIEDHVIRRCSCIKQKKPTVPEKAPMGSLTTSAPFELVSIDYLHLEPSKGGFEYVLVLVDHFTRFAQAYPTKNKSGKTAAEKIFSDFIPRFSYPQILHHDQGWEFENNLFQRLQQLSGIAHSRTTPHHPQGNPVERLNRTLLQMLRTLQEERKTEWKDYLPHIVHAYNCTKHEATGYSPFFLLYGRAPRLPIDLVFDLGTEEEVPSREEYAQKWATRMQEAYRIASENSRNSSVKGKKYYDRGVKGIALQPGDR</sequence>
<dbReference type="FunFam" id="1.10.340.70:FF:000001">
    <property type="entry name" value="Retrovirus-related Pol polyprotein from transposon gypsy-like Protein"/>
    <property type="match status" value="1"/>
</dbReference>
<reference evidence="4" key="1">
    <citation type="submission" date="2012-01" db="EMBL/GenBank/DDBJ databases">
        <authorList>
            <person name="Walter R."/>
            <person name="Schartl M."/>
            <person name="Warren W."/>
        </authorList>
    </citation>
    <scope>NUCLEOTIDE SEQUENCE [LARGE SCALE GENOMIC DNA]</scope>
    <source>
        <strain evidence="4">JP 163 A</strain>
    </source>
</reference>
<dbReference type="Gene3D" id="3.30.420.10">
    <property type="entry name" value="Ribonuclease H-like superfamily/Ribonuclease H"/>
    <property type="match status" value="1"/>
</dbReference>
<proteinExistence type="predicted"/>
<dbReference type="Ensembl" id="ENSXMAT00000031384.1">
    <property type="protein sequence ID" value="ENSXMAP00000027547.1"/>
    <property type="gene ID" value="ENSXMAG00000025421.1"/>
</dbReference>
<dbReference type="PANTHER" id="PTHR37984">
    <property type="entry name" value="PROTEIN CBG26694"/>
    <property type="match status" value="1"/>
</dbReference>
<reference evidence="3" key="3">
    <citation type="submission" date="2025-08" db="UniProtKB">
        <authorList>
            <consortium name="Ensembl"/>
        </authorList>
    </citation>
    <scope>IDENTIFICATION</scope>
    <source>
        <strain evidence="3">JP 163 A</strain>
    </source>
</reference>
<dbReference type="PANTHER" id="PTHR37984:SF15">
    <property type="entry name" value="INTEGRASE CATALYTIC DOMAIN-CONTAINING PROTEIN"/>
    <property type="match status" value="1"/>
</dbReference>
<keyword evidence="4" id="KW-1185">Reference proteome</keyword>
<dbReference type="OMA" id="YINNCAT"/>
<dbReference type="PROSITE" id="PS50994">
    <property type="entry name" value="INTEGRASE"/>
    <property type="match status" value="1"/>
</dbReference>
<evidence type="ECO:0000313" key="4">
    <source>
        <dbReference type="Proteomes" id="UP000002852"/>
    </source>
</evidence>
<accession>A0A3B5Q9H2</accession>
<dbReference type="InterPro" id="IPR041588">
    <property type="entry name" value="Integrase_H2C2"/>
</dbReference>
<dbReference type="GO" id="GO:0003676">
    <property type="term" value="F:nucleic acid binding"/>
    <property type="evidence" value="ECO:0007669"/>
    <property type="project" value="InterPro"/>
</dbReference>
<dbReference type="InterPro" id="IPR036397">
    <property type="entry name" value="RNaseH_sf"/>
</dbReference>
<dbReference type="Gene3D" id="1.10.340.70">
    <property type="match status" value="1"/>
</dbReference>
<feature type="domain" description="Integrase catalytic" evidence="2">
    <location>
        <begin position="159"/>
        <end position="316"/>
    </location>
</feature>
<dbReference type="GeneTree" id="ENSGT01000000214408"/>
<organism evidence="3 4">
    <name type="scientific">Xiphophorus maculatus</name>
    <name type="common">Southern platyfish</name>
    <name type="synonym">Platypoecilus maculatus</name>
    <dbReference type="NCBI Taxonomy" id="8083"/>
    <lineage>
        <taxon>Eukaryota</taxon>
        <taxon>Metazoa</taxon>
        <taxon>Chordata</taxon>
        <taxon>Craniata</taxon>
        <taxon>Vertebrata</taxon>
        <taxon>Euteleostomi</taxon>
        <taxon>Actinopterygii</taxon>
        <taxon>Neopterygii</taxon>
        <taxon>Teleostei</taxon>
        <taxon>Neoteleostei</taxon>
        <taxon>Acanthomorphata</taxon>
        <taxon>Ovalentaria</taxon>
        <taxon>Atherinomorphae</taxon>
        <taxon>Cyprinodontiformes</taxon>
        <taxon>Poeciliidae</taxon>
        <taxon>Poeciliinae</taxon>
        <taxon>Xiphophorus</taxon>
    </lineage>
</organism>
<dbReference type="InterPro" id="IPR001584">
    <property type="entry name" value="Integrase_cat-core"/>
</dbReference>
<reference evidence="3" key="4">
    <citation type="submission" date="2025-09" db="UniProtKB">
        <authorList>
            <consortium name="Ensembl"/>
        </authorList>
    </citation>
    <scope>IDENTIFICATION</scope>
    <source>
        <strain evidence="3">JP 163 A</strain>
    </source>
</reference>
<reference evidence="4" key="2">
    <citation type="journal article" date="2013" name="Nat. Genet.">
        <title>The genome of the platyfish, Xiphophorus maculatus, provides insights into evolutionary adaptation and several complex traits.</title>
        <authorList>
            <person name="Schartl M."/>
            <person name="Walter R.B."/>
            <person name="Shen Y."/>
            <person name="Garcia T."/>
            <person name="Catchen J."/>
            <person name="Amores A."/>
            <person name="Braasch I."/>
            <person name="Chalopin D."/>
            <person name="Volff J.N."/>
            <person name="Lesch K.P."/>
            <person name="Bisazza A."/>
            <person name="Minx P."/>
            <person name="Hillier L."/>
            <person name="Wilson R.K."/>
            <person name="Fuerstenberg S."/>
            <person name="Boore J."/>
            <person name="Searle S."/>
            <person name="Postlethwait J.H."/>
            <person name="Warren W.C."/>
        </authorList>
    </citation>
    <scope>NUCLEOTIDE SEQUENCE [LARGE SCALE GENOMIC DNA]</scope>
    <source>
        <strain evidence="4">JP 163 A</strain>
    </source>
</reference>
<dbReference type="GO" id="GO:0015074">
    <property type="term" value="P:DNA integration"/>
    <property type="evidence" value="ECO:0007669"/>
    <property type="project" value="InterPro"/>
</dbReference>
<dbReference type="AlphaFoldDB" id="A0A3B5Q9H2"/>
<evidence type="ECO:0000313" key="3">
    <source>
        <dbReference type="Ensembl" id="ENSXMAP00000027547.1"/>
    </source>
</evidence>
<dbReference type="SUPFAM" id="SSF53098">
    <property type="entry name" value="Ribonuclease H-like"/>
    <property type="match status" value="1"/>
</dbReference>
<dbReference type="Pfam" id="PF00665">
    <property type="entry name" value="rve"/>
    <property type="match status" value="1"/>
</dbReference>
<dbReference type="FunFam" id="3.30.420.10:FF:000032">
    <property type="entry name" value="Retrovirus-related Pol polyprotein from transposon 297-like Protein"/>
    <property type="match status" value="1"/>
</dbReference>
<evidence type="ECO:0000259" key="2">
    <source>
        <dbReference type="PROSITE" id="PS50994"/>
    </source>
</evidence>
<dbReference type="Pfam" id="PF17921">
    <property type="entry name" value="Integrase_H2C2"/>
    <property type="match status" value="1"/>
</dbReference>